<feature type="compositionally biased region" description="Polar residues" evidence="1">
    <location>
        <begin position="1"/>
        <end position="19"/>
    </location>
</feature>
<comment type="caution">
    <text evidence="2">The sequence shown here is derived from an EMBL/GenBank/DDBJ whole genome shotgun (WGS) entry which is preliminary data.</text>
</comment>
<organism evidence="2 3">
    <name type="scientific">Akanthomyces muscarius</name>
    <name type="common">Entomopathogenic fungus</name>
    <name type="synonym">Lecanicillium muscarium</name>
    <dbReference type="NCBI Taxonomy" id="2231603"/>
    <lineage>
        <taxon>Eukaryota</taxon>
        <taxon>Fungi</taxon>
        <taxon>Dikarya</taxon>
        <taxon>Ascomycota</taxon>
        <taxon>Pezizomycotina</taxon>
        <taxon>Sordariomycetes</taxon>
        <taxon>Hypocreomycetidae</taxon>
        <taxon>Hypocreales</taxon>
        <taxon>Cordycipitaceae</taxon>
        <taxon>Akanthomyces</taxon>
    </lineage>
</organism>
<reference evidence="2" key="1">
    <citation type="journal article" date="2023" name="Access Microbiol">
        <title>De-novo genome assembly for Akanthomyces muscarius, a biocontrol agent of insect agricultural pests.</title>
        <authorList>
            <person name="Erdos Z."/>
            <person name="Studholme D.J."/>
            <person name="Raymond B."/>
            <person name="Sharma M."/>
        </authorList>
    </citation>
    <scope>NUCLEOTIDE SEQUENCE</scope>
    <source>
        <strain evidence="2">Ve6</strain>
    </source>
</reference>
<dbReference type="KEGG" id="amus:LMH87_002885"/>
<dbReference type="AlphaFoldDB" id="A0A9W8Q8K7"/>
<dbReference type="Proteomes" id="UP001144673">
    <property type="component" value="Chromosome 3"/>
</dbReference>
<keyword evidence="3" id="KW-1185">Reference proteome</keyword>
<feature type="region of interest" description="Disordered" evidence="1">
    <location>
        <begin position="1"/>
        <end position="27"/>
    </location>
</feature>
<dbReference type="GeneID" id="80890044"/>
<accession>A0A9W8Q8K7</accession>
<sequence>MANSPVGQPDNSQASSQVGYATDNAPVHQPVPCTKCGQAMGHRADCSYKYRNCWTYGMRSSKKQEGSFESQPKQ</sequence>
<dbReference type="EMBL" id="JAJHUN010000010">
    <property type="protein sequence ID" value="KAJ4148414.1"/>
    <property type="molecule type" value="Genomic_DNA"/>
</dbReference>
<evidence type="ECO:0000256" key="1">
    <source>
        <dbReference type="SAM" id="MobiDB-lite"/>
    </source>
</evidence>
<dbReference type="RefSeq" id="XP_056051355.1">
    <property type="nucleotide sequence ID" value="XM_056194415.1"/>
</dbReference>
<evidence type="ECO:0000313" key="3">
    <source>
        <dbReference type="Proteomes" id="UP001144673"/>
    </source>
</evidence>
<gene>
    <name evidence="2" type="ORF">LMH87_002885</name>
</gene>
<name>A0A9W8Q8K7_AKAMU</name>
<evidence type="ECO:0000313" key="2">
    <source>
        <dbReference type="EMBL" id="KAJ4148414.1"/>
    </source>
</evidence>
<proteinExistence type="predicted"/>
<protein>
    <submittedName>
        <fullName evidence="2">Uncharacterized protein</fullName>
    </submittedName>
</protein>